<dbReference type="InterPro" id="IPR002686">
    <property type="entry name" value="Transposase_17"/>
</dbReference>
<dbReference type="InterPro" id="IPR036515">
    <property type="entry name" value="Transposase_17_sf"/>
</dbReference>
<dbReference type="AlphaFoldDB" id="A0A845EQS6"/>
<dbReference type="GO" id="GO:0003677">
    <property type="term" value="F:DNA binding"/>
    <property type="evidence" value="ECO:0007669"/>
    <property type="project" value="InterPro"/>
</dbReference>
<dbReference type="SMART" id="SM01321">
    <property type="entry name" value="Y1_Tnp"/>
    <property type="match status" value="1"/>
</dbReference>
<dbReference type="Pfam" id="PF01797">
    <property type="entry name" value="Y1_Tnp"/>
    <property type="match status" value="1"/>
</dbReference>
<protein>
    <submittedName>
        <fullName evidence="2">Transposase</fullName>
    </submittedName>
</protein>
<organism evidence="2 3">
    <name type="scientific">Guptibacillus hwajinpoensis</name>
    <dbReference type="NCBI Taxonomy" id="208199"/>
    <lineage>
        <taxon>Bacteria</taxon>
        <taxon>Bacillati</taxon>
        <taxon>Bacillota</taxon>
        <taxon>Bacilli</taxon>
        <taxon>Bacillales</taxon>
        <taxon>Guptibacillaceae</taxon>
        <taxon>Guptibacillus</taxon>
    </lineage>
</organism>
<gene>
    <name evidence="2" type="ORF">GLW07_01955</name>
</gene>
<dbReference type="Gene3D" id="3.30.70.1290">
    <property type="entry name" value="Transposase IS200-like"/>
    <property type="match status" value="1"/>
</dbReference>
<dbReference type="PANTHER" id="PTHR34322:SF2">
    <property type="entry name" value="TRANSPOSASE IS200-LIKE DOMAIN-CONTAINING PROTEIN"/>
    <property type="match status" value="1"/>
</dbReference>
<dbReference type="PANTHER" id="PTHR34322">
    <property type="entry name" value="TRANSPOSASE, Y1_TNP DOMAIN-CONTAINING"/>
    <property type="match status" value="1"/>
</dbReference>
<dbReference type="RefSeq" id="WP_160917998.1">
    <property type="nucleotide sequence ID" value="NZ_WMEY01000001.1"/>
</dbReference>
<evidence type="ECO:0000259" key="1">
    <source>
        <dbReference type="SMART" id="SM01321"/>
    </source>
</evidence>
<evidence type="ECO:0000313" key="3">
    <source>
        <dbReference type="Proteomes" id="UP000447833"/>
    </source>
</evidence>
<dbReference type="GO" id="GO:0004803">
    <property type="term" value="F:transposase activity"/>
    <property type="evidence" value="ECO:0007669"/>
    <property type="project" value="InterPro"/>
</dbReference>
<reference evidence="2 3" key="1">
    <citation type="submission" date="2019-11" db="EMBL/GenBank/DDBJ databases">
        <title>Genome sequences of 17 halophilic strains isolated from different environments.</title>
        <authorList>
            <person name="Furrow R.E."/>
        </authorList>
    </citation>
    <scope>NUCLEOTIDE SEQUENCE [LARGE SCALE GENOMIC DNA]</scope>
    <source>
        <strain evidence="2 3">22506_14_FS</strain>
    </source>
</reference>
<name>A0A845EQS6_9BACL</name>
<sequence>MVRKPRVWLPNHFYHIVSRGNRKDLLFKDERDYRTFFYILQQVFETHPFELASYCLMSNHYHLQLRSKEQPISKIMSLVNKRYATYFNGRYELTGHVFEKRYFDEPLNTPANMLEVSRYIHLNPVKAKLVLQPGDYRWSTYRYYGVKAPLKKPYLNILPLVEGYPGTLSQKKKHYCDYVSAREELIVLSPLSK</sequence>
<proteinExistence type="predicted"/>
<dbReference type="EMBL" id="WMEY01000001">
    <property type="protein sequence ID" value="MYL62112.1"/>
    <property type="molecule type" value="Genomic_DNA"/>
</dbReference>
<dbReference type="Proteomes" id="UP000447833">
    <property type="component" value="Unassembled WGS sequence"/>
</dbReference>
<accession>A0A845EQS6</accession>
<dbReference type="SUPFAM" id="SSF143422">
    <property type="entry name" value="Transposase IS200-like"/>
    <property type="match status" value="1"/>
</dbReference>
<feature type="domain" description="Transposase IS200-like" evidence="1">
    <location>
        <begin position="9"/>
        <end position="123"/>
    </location>
</feature>
<evidence type="ECO:0000313" key="2">
    <source>
        <dbReference type="EMBL" id="MYL62112.1"/>
    </source>
</evidence>
<comment type="caution">
    <text evidence="2">The sequence shown here is derived from an EMBL/GenBank/DDBJ whole genome shotgun (WGS) entry which is preliminary data.</text>
</comment>
<dbReference type="GO" id="GO:0006313">
    <property type="term" value="P:DNA transposition"/>
    <property type="evidence" value="ECO:0007669"/>
    <property type="project" value="InterPro"/>
</dbReference>